<dbReference type="InterPro" id="IPR029058">
    <property type="entry name" value="AB_hydrolase_fold"/>
</dbReference>
<dbReference type="NCBIfam" id="NF003417">
    <property type="entry name" value="PRK04813.1"/>
    <property type="match status" value="2"/>
</dbReference>
<comment type="cofactor">
    <cofactor evidence="1">
        <name>pantetheine 4'-phosphate</name>
        <dbReference type="ChEBI" id="CHEBI:47942"/>
    </cofactor>
</comment>
<dbReference type="NCBIfam" id="TIGR01733">
    <property type="entry name" value="AA-adenyl-dom"/>
    <property type="match status" value="2"/>
</dbReference>
<dbReference type="Pfam" id="PF13193">
    <property type="entry name" value="AMP-binding_C"/>
    <property type="match status" value="2"/>
</dbReference>
<dbReference type="InterPro" id="IPR009081">
    <property type="entry name" value="PP-bd_ACP"/>
</dbReference>
<evidence type="ECO:0000313" key="7">
    <source>
        <dbReference type="EMBL" id="NJC70661.1"/>
    </source>
</evidence>
<dbReference type="CDD" id="cd19533">
    <property type="entry name" value="starter-C_NRPS"/>
    <property type="match status" value="1"/>
</dbReference>
<dbReference type="Gene3D" id="3.40.50.12780">
    <property type="entry name" value="N-terminal domain of ligase-like"/>
    <property type="match status" value="1"/>
</dbReference>
<keyword evidence="4" id="KW-0677">Repeat</keyword>
<gene>
    <name evidence="7" type="ORF">HC031_13195</name>
</gene>
<evidence type="ECO:0000256" key="5">
    <source>
        <dbReference type="ARBA" id="ARBA00023194"/>
    </source>
</evidence>
<dbReference type="Gene3D" id="3.40.50.980">
    <property type="match status" value="2"/>
</dbReference>
<dbReference type="InterPro" id="IPR042099">
    <property type="entry name" value="ANL_N_sf"/>
</dbReference>
<dbReference type="Gene3D" id="3.30.300.30">
    <property type="match status" value="2"/>
</dbReference>
<dbReference type="Pfam" id="PF00975">
    <property type="entry name" value="Thioesterase"/>
    <property type="match status" value="1"/>
</dbReference>
<dbReference type="PROSITE" id="PS50075">
    <property type="entry name" value="CARRIER"/>
    <property type="match status" value="2"/>
</dbReference>
<dbReference type="Pfam" id="PF00668">
    <property type="entry name" value="Condensation"/>
    <property type="match status" value="3"/>
</dbReference>
<dbReference type="Gene3D" id="2.30.38.10">
    <property type="entry name" value="Luciferase, Domain 3"/>
    <property type="match status" value="1"/>
</dbReference>
<keyword evidence="3" id="KW-0597">Phosphoprotein</keyword>
<dbReference type="Gene3D" id="3.30.559.10">
    <property type="entry name" value="Chloramphenicol acetyltransferase-like domain"/>
    <property type="match status" value="3"/>
</dbReference>
<keyword evidence="2" id="KW-0596">Phosphopantetheine</keyword>
<keyword evidence="5" id="KW-0045">Antibiotic biosynthesis</keyword>
<evidence type="ECO:0000256" key="4">
    <source>
        <dbReference type="ARBA" id="ARBA00022737"/>
    </source>
</evidence>
<dbReference type="InterPro" id="IPR020806">
    <property type="entry name" value="PKS_PP-bd"/>
</dbReference>
<dbReference type="PROSITE" id="PS00012">
    <property type="entry name" value="PHOSPHOPANTETHEINE"/>
    <property type="match status" value="2"/>
</dbReference>
<dbReference type="Pfam" id="PF00501">
    <property type="entry name" value="AMP-binding"/>
    <property type="match status" value="2"/>
</dbReference>
<reference evidence="7 8" key="1">
    <citation type="submission" date="2020-03" db="EMBL/GenBank/DDBJ databases">
        <title>WGS of the type strain of Planosporangium spp.</title>
        <authorList>
            <person name="Thawai C."/>
        </authorList>
    </citation>
    <scope>NUCLEOTIDE SEQUENCE [LARGE SCALE GENOMIC DNA]</scope>
    <source>
        <strain evidence="7 8">TBRC 5610</strain>
    </source>
</reference>
<dbReference type="InterPro" id="IPR045851">
    <property type="entry name" value="AMP-bd_C_sf"/>
</dbReference>
<evidence type="ECO:0000313" key="8">
    <source>
        <dbReference type="Proteomes" id="UP000722989"/>
    </source>
</evidence>
<dbReference type="InterPro" id="IPR023213">
    <property type="entry name" value="CAT-like_dom_sf"/>
</dbReference>
<dbReference type="SUPFAM" id="SSF56801">
    <property type="entry name" value="Acetyl-CoA synthetase-like"/>
    <property type="match status" value="2"/>
</dbReference>
<dbReference type="PANTHER" id="PTHR45527">
    <property type="entry name" value="NONRIBOSOMAL PEPTIDE SYNTHETASE"/>
    <property type="match status" value="1"/>
</dbReference>
<dbReference type="Gene3D" id="3.40.50.1820">
    <property type="entry name" value="alpha/beta hydrolase"/>
    <property type="match status" value="1"/>
</dbReference>
<feature type="domain" description="Carrier" evidence="6">
    <location>
        <begin position="2306"/>
        <end position="2380"/>
    </location>
</feature>
<dbReference type="SUPFAM" id="SSF52777">
    <property type="entry name" value="CoA-dependent acyltransferases"/>
    <property type="match status" value="6"/>
</dbReference>
<dbReference type="InterPro" id="IPR010060">
    <property type="entry name" value="NRPS_synth"/>
</dbReference>
<dbReference type="EMBL" id="JAATVY010000007">
    <property type="protein sequence ID" value="NJC70661.1"/>
    <property type="molecule type" value="Genomic_DNA"/>
</dbReference>
<dbReference type="InterPro" id="IPR010071">
    <property type="entry name" value="AA_adenyl_dom"/>
</dbReference>
<evidence type="ECO:0000256" key="3">
    <source>
        <dbReference type="ARBA" id="ARBA00022553"/>
    </source>
</evidence>
<dbReference type="SUPFAM" id="SSF53474">
    <property type="entry name" value="alpha/beta-Hydrolases"/>
    <property type="match status" value="1"/>
</dbReference>
<dbReference type="CDD" id="cd17646">
    <property type="entry name" value="A_NRPS_AB3403-like"/>
    <property type="match status" value="1"/>
</dbReference>
<accession>A0ABX0XXU2</accession>
<dbReference type="PROSITE" id="PS00455">
    <property type="entry name" value="AMP_BINDING"/>
    <property type="match status" value="2"/>
</dbReference>
<comment type="caution">
    <text evidence="7">The sequence shown here is derived from an EMBL/GenBank/DDBJ whole genome shotgun (WGS) entry which is preliminary data.</text>
</comment>
<dbReference type="PANTHER" id="PTHR45527:SF1">
    <property type="entry name" value="FATTY ACID SYNTHASE"/>
    <property type="match status" value="1"/>
</dbReference>
<dbReference type="InterPro" id="IPR036736">
    <property type="entry name" value="ACP-like_sf"/>
</dbReference>
<protein>
    <submittedName>
        <fullName evidence="7">Amino acid adenylation domain-containing protein</fullName>
    </submittedName>
</protein>
<evidence type="ECO:0000259" key="6">
    <source>
        <dbReference type="PROSITE" id="PS50075"/>
    </source>
</evidence>
<dbReference type="InterPro" id="IPR001031">
    <property type="entry name" value="Thioesterase"/>
</dbReference>
<feature type="domain" description="Carrier" evidence="6">
    <location>
        <begin position="973"/>
        <end position="1048"/>
    </location>
</feature>
<dbReference type="Proteomes" id="UP000722989">
    <property type="component" value="Unassembled WGS sequence"/>
</dbReference>
<sequence>MPAPRTHDRPLTAAQSGIWFAQQLDPANTIYNAGEYLEIHGPVDPGLFASALRQVVSEADALRASFVQTAEGPRQRVVDAAPTPLHEVDVSAEPDPRAAAERWMRADLATPVDLESGPLFLFALFRLSSEHYLWYHRYHHLAVDGFTVALIAQRVAEVYTSLVAGDEPSANPFPSLSTLLAAEEAYRGSAQFDADRRYWAEALADRPEPVSLCGARPPAARSLVRRTAHLGADAAGRLRDLAAEAGVPWPAVVIAATATYLQRMTGSAEVVLGLPVTTRLGRQARSVPGMVSNVLPLRVAIRPYMSVGDALRHALGRMRTVLRHQRYRFEDLRRDLRLLEEDQRLIGPQVNIMMFDYDLRFGGHRATVHNLAIGPADDMSFIVYDRGSGADLQVDVDANPAAYSDADVERHQRHFLGFLSNLAAADVDRPIGTVDVLTGEELRRSVESSAGETGTTITDLFAEEAAAHPDRVAVVDGDSALTYRDLNARANQLAHHLIDQGVGPEQVVALALPRSAELIVAVLAVLKAGAAYLPLDSAYPAERIAFMIADAQPSALVTLGRDDLPAGLAGVPVVDLGDEEVVHRLRRYPTGDPTGLDRTRRLRPENAAYIIYTSGSTGKPKGVVVPHRNVVRLFDATRHWFHFGPDDVWTLFHSYAFDFSVWEIWGPLLHGGRLVVVPYEVSRSPRDFLALLARHRVTVLNQTPSAFYQLMQAEAEGQAHPQDLALRWVIFGGEALDLWRLREWYERHPDAPVLVNMYGITETTVHVSYLALDAGRTRAVQSVIGREIPDLSVHVLDHSLRPVPPGVAGEMYVSGPGLARGYLRRAALTAERFVAHPFGAPGDRMYRTGDVARWNDDGDLEFVGRADAQVKVRGFRIELGEIEAVLAGHPAVAQVAVVAREDQPGDRRLVAYVVPADADGLDELREHAASVLPEHMVPATVVLLDALPLTNNGKLDRAALPAPSYAASAGSGCPRNPREEVLCELFAEALGVPSVGIRDNFFHLGGHSLIATQLVGRIRATLGAEVTIGTLFQAPSVAELAERISAGGQDDPLAVLLPLRQGGARPGLFCVHPAAGLSWIYSGLLRHTDAEQPIYGLQSPGLSGGDPLPESVAEMAARYVDEIRKAQPTGPYHLLGWSSGGVVAHAIATALQALGEQVGLLVILDAYPGLALPPLTEPELMATLLDFAGYDRRRLDGEPLEFARVVELLRQVDSPLASLEQRHITAMTRVYANASELIQRYAPGWFDGDVLFFRATLDKIDISPTPDRWQPYVSGHIDVRPIERAHTDLMKPAPLAEIGEIVGARLAAWDATRPAGPETAAPTRPAHLPLSDAQRRLWFLNRLDGADGTYNVPLALRLTGPLERPALVAALTDVMRRHEPLRTSFPELDGRPYQLVQPADEVTPEVSVRRVAGADVPDAVRAAAEEGFRLSVQLPWRATLLDVDGTEHVLVLVVHHIACDGASLGPLMRDLAAAYEARRDGREPAWEPLAVQYADHALRRQRRLGDPGDPQSPAGGQLAYWSQALAGLPDCLELPVDRPRPAAASHRGDSVPLHLPAELHRRIVEVAKACGASTFVVLHAATAALLTLLGAGTDVPIGVPVDGRDDEDLADLVGFFVNTLVVRTDTGGDPSLRELVGRSREAAAPAFAHRDVSFDSLVEELKPARSLARHPLFQVMLAFNDQEPAPVPLAGLRTERVPVPRTTAKFDLTVDLQARRTDDGEPAGLDGLIEYATDLFDRDTVDRFAALLVRLLGAATAQPDTPLSRLDLTGAARQRPPAATVGARRPVPGITLPGLFELQVFRTPDAPAVRFGEVSLSYAELDARANRLAHHLIGRGVGPERRVALALHRSVDMMVAVLAVLKAGAAYVPIDPDYPQQRVAYLLTDAAPTLLLTTTDIAAVLPQVDGLPAVCLDDPRTRETLAGHDDGAPRDADRRHPLGPRHPAYVIYTSGSTGAPKGTVVTHEAIVNRLCWMQAEYGLTGEDAVLQKTSVGFDVSVWELFWPLLTGAVLVLARPGGQQDPAYLARLIAAAGVTTVHFVPSMLRPFLAEPAAVSCTGLRRVICSGEALPAELRDRFYELYGGSGPTLHNLYGPTEAAVDVTYWPCAPDESGPVPIGRPVWNTGLHVLDARLRPVAVGEVGELYLSGVQLARGYLDRPGLSAQRFVADPFGEPGERMYRTGDLARWRDDGALDYLGRVDHQVKIRGFRIELGEIEAALASHPTVAAVAVAARQDDGLGQRLVAYVVAGPGPAPSPDELRRHAATTLPDYMVPALFVMLDRLPLSPNGKLDRAALPAPALSAPVKGGAARTPGEEQLCALVAEVLGLPEVGVQDDFFALGGDSIISIQLVSRARKAGIILTPKDVFEHKTVAALAAVASSVTAADDDVPDEPVGEVPLTPIMRRWRELGGPVDGYNQTLALRVPAGLGYRGLLVAVQAVLDRHAVLRGTFVAGGHGTEGALTVPPAGAVRAEDCVTRVDVGGWDDARLRAAAGERAARVAAAIRPADGRMIAAEWFDAGPSRSGVLLLVAHHLVVDGISWRIVAADLAEAWREADAGRTPELPPVGTSFRRWAQQVSASAFDPAREAELPYWAATMRGADPLLANRPLDPGRDLVRAASHLVRTLPTAVTEPLLTSVPAAFRAGVNDALLATFAIAVARWRQDRGLGSDSSVLIDLEGHGRDGAAAADLSRTVGWFTSIFPVRLDPGEVDGTGPGILRALKAVKEQLRAVPDRGVGYGLLRYVNPDTRPALARHPEPQIGFNYLGRLPAADGADWSVITGADGLTSAAAAVDPRTPLSHVLEVTVVAEDRADGPHLQVVVGWPAQLLSEQDAGELVDAWFRLLTALVEHCAVAPAGGLTPSDVPVPISQDEIDELEQELLTDWEIVP</sequence>
<dbReference type="InterPro" id="IPR006162">
    <property type="entry name" value="Ppantetheine_attach_site"/>
</dbReference>
<dbReference type="SMART" id="SM00823">
    <property type="entry name" value="PKS_PP"/>
    <property type="match status" value="2"/>
</dbReference>
<organism evidence="7 8">
    <name type="scientific">Planosporangium thailandense</name>
    <dbReference type="NCBI Taxonomy" id="765197"/>
    <lineage>
        <taxon>Bacteria</taxon>
        <taxon>Bacillati</taxon>
        <taxon>Actinomycetota</taxon>
        <taxon>Actinomycetes</taxon>
        <taxon>Micromonosporales</taxon>
        <taxon>Micromonosporaceae</taxon>
        <taxon>Planosporangium</taxon>
    </lineage>
</organism>
<proteinExistence type="predicted"/>
<dbReference type="InterPro" id="IPR020802">
    <property type="entry name" value="TesA-like"/>
</dbReference>
<dbReference type="Gene3D" id="3.30.559.30">
    <property type="entry name" value="Nonribosomal peptide synthetase, condensation domain"/>
    <property type="match status" value="3"/>
</dbReference>
<dbReference type="RefSeq" id="WP_167925560.1">
    <property type="nucleotide sequence ID" value="NZ_JAATVY010000007.1"/>
</dbReference>
<dbReference type="InterPro" id="IPR025110">
    <property type="entry name" value="AMP-bd_C"/>
</dbReference>
<dbReference type="InterPro" id="IPR000873">
    <property type="entry name" value="AMP-dep_synth/lig_dom"/>
</dbReference>
<dbReference type="InterPro" id="IPR020845">
    <property type="entry name" value="AMP-binding_CS"/>
</dbReference>
<dbReference type="Pfam" id="PF00550">
    <property type="entry name" value="PP-binding"/>
    <property type="match status" value="2"/>
</dbReference>
<evidence type="ECO:0000256" key="2">
    <source>
        <dbReference type="ARBA" id="ARBA00022450"/>
    </source>
</evidence>
<dbReference type="CDD" id="cd19540">
    <property type="entry name" value="LCL_NRPS-like"/>
    <property type="match status" value="1"/>
</dbReference>
<dbReference type="InterPro" id="IPR001242">
    <property type="entry name" value="Condensation_dom"/>
</dbReference>
<dbReference type="CDD" id="cd17643">
    <property type="entry name" value="A_NRPS_Cytc1-like"/>
    <property type="match status" value="1"/>
</dbReference>
<dbReference type="SMART" id="SM00824">
    <property type="entry name" value="PKS_TE"/>
    <property type="match status" value="1"/>
</dbReference>
<evidence type="ECO:0000256" key="1">
    <source>
        <dbReference type="ARBA" id="ARBA00001957"/>
    </source>
</evidence>
<dbReference type="Gene3D" id="1.10.1200.10">
    <property type="entry name" value="ACP-like"/>
    <property type="match status" value="1"/>
</dbReference>
<dbReference type="SUPFAM" id="SSF47336">
    <property type="entry name" value="ACP-like"/>
    <property type="match status" value="2"/>
</dbReference>
<name>A0ABX0XXU2_9ACTN</name>
<dbReference type="NCBIfam" id="TIGR01720">
    <property type="entry name" value="NRPS-para261"/>
    <property type="match status" value="1"/>
</dbReference>
<keyword evidence="8" id="KW-1185">Reference proteome</keyword>